<keyword evidence="1" id="KW-0547">Nucleotide-binding</keyword>
<dbReference type="Gene3D" id="3.40.50.300">
    <property type="entry name" value="P-loop containing nucleotide triphosphate hydrolases"/>
    <property type="match status" value="1"/>
</dbReference>
<evidence type="ECO:0000313" key="6">
    <source>
        <dbReference type="Proteomes" id="UP000288805"/>
    </source>
</evidence>
<sequence>MDSATSLTFYMQQVIIIILNYAMKISSLMWMDNEAFPFPLDLCWLEDDELFNVNVKVEAKTEKELNLISSHEDEELDKMRGFGSGSFPIIDTLECDDDGVGEEERSAFRNVDIGGAWLSSACVIVEDKPAEGEDDFKSSCPYALGYTHATMTKTKGREVKALRLRIEQHFCRSEVVGEEAELKAIEGVPDKRLRPKVFTFGFSAFLPMLWAFSGCHGECQRLRKKKTDYIHRVGRTARAGRSGVAISLVNQYELEWYIQIEKLIGKKLPEFPAQEEEVLLLLERVTEAKRISQMAALASAAVISGKAVLNDLSGISSN</sequence>
<proteinExistence type="predicted"/>
<dbReference type="SUPFAM" id="SSF52540">
    <property type="entry name" value="P-loop containing nucleoside triphosphate hydrolases"/>
    <property type="match status" value="1"/>
</dbReference>
<dbReference type="AlphaFoldDB" id="A0A438EJK8"/>
<evidence type="ECO:0000256" key="3">
    <source>
        <dbReference type="ARBA" id="ARBA00022806"/>
    </source>
</evidence>
<dbReference type="GO" id="GO:0004386">
    <property type="term" value="F:helicase activity"/>
    <property type="evidence" value="ECO:0007669"/>
    <property type="project" value="UniProtKB-KW"/>
</dbReference>
<gene>
    <name evidence="5" type="primary">RH10_7</name>
    <name evidence="5" type="ORF">CK203_102074</name>
</gene>
<evidence type="ECO:0000313" key="5">
    <source>
        <dbReference type="EMBL" id="RVW47916.1"/>
    </source>
</evidence>
<dbReference type="GO" id="GO:0005524">
    <property type="term" value="F:ATP binding"/>
    <property type="evidence" value="ECO:0007669"/>
    <property type="project" value="UniProtKB-KW"/>
</dbReference>
<comment type="caution">
    <text evidence="5">The sequence shown here is derived from an EMBL/GenBank/DDBJ whole genome shotgun (WGS) entry which is preliminary data.</text>
</comment>
<evidence type="ECO:0000256" key="4">
    <source>
        <dbReference type="ARBA" id="ARBA00022840"/>
    </source>
</evidence>
<organism evidence="5 6">
    <name type="scientific">Vitis vinifera</name>
    <name type="common">Grape</name>
    <dbReference type="NCBI Taxonomy" id="29760"/>
    <lineage>
        <taxon>Eukaryota</taxon>
        <taxon>Viridiplantae</taxon>
        <taxon>Streptophyta</taxon>
        <taxon>Embryophyta</taxon>
        <taxon>Tracheophyta</taxon>
        <taxon>Spermatophyta</taxon>
        <taxon>Magnoliopsida</taxon>
        <taxon>eudicotyledons</taxon>
        <taxon>Gunneridae</taxon>
        <taxon>Pentapetalae</taxon>
        <taxon>rosids</taxon>
        <taxon>Vitales</taxon>
        <taxon>Vitaceae</taxon>
        <taxon>Viteae</taxon>
        <taxon>Vitis</taxon>
    </lineage>
</organism>
<dbReference type="InterPro" id="IPR027417">
    <property type="entry name" value="P-loop_NTPase"/>
</dbReference>
<reference evidence="5 6" key="1">
    <citation type="journal article" date="2018" name="PLoS Genet.">
        <title>Population sequencing reveals clonal diversity and ancestral inbreeding in the grapevine cultivar Chardonnay.</title>
        <authorList>
            <person name="Roach M.J."/>
            <person name="Johnson D.L."/>
            <person name="Bohlmann J."/>
            <person name="van Vuuren H.J."/>
            <person name="Jones S.J."/>
            <person name="Pretorius I.S."/>
            <person name="Schmidt S.A."/>
            <person name="Borneman A.R."/>
        </authorList>
    </citation>
    <scope>NUCLEOTIDE SEQUENCE [LARGE SCALE GENOMIC DNA]</scope>
    <source>
        <strain evidence="6">cv. Chardonnay</strain>
        <tissue evidence="5">Leaf</tissue>
    </source>
</reference>
<dbReference type="EMBL" id="QGNW01001264">
    <property type="protein sequence ID" value="RVW47916.1"/>
    <property type="molecule type" value="Genomic_DNA"/>
</dbReference>
<evidence type="ECO:0000256" key="1">
    <source>
        <dbReference type="ARBA" id="ARBA00022741"/>
    </source>
</evidence>
<dbReference type="GO" id="GO:0016787">
    <property type="term" value="F:hydrolase activity"/>
    <property type="evidence" value="ECO:0007669"/>
    <property type="project" value="UniProtKB-KW"/>
</dbReference>
<evidence type="ECO:0000256" key="2">
    <source>
        <dbReference type="ARBA" id="ARBA00022801"/>
    </source>
</evidence>
<keyword evidence="4" id="KW-0067">ATP-binding</keyword>
<keyword evidence="2" id="KW-0378">Hydrolase</keyword>
<dbReference type="PANTHER" id="PTHR47959">
    <property type="entry name" value="ATP-DEPENDENT RNA HELICASE RHLE-RELATED"/>
    <property type="match status" value="1"/>
</dbReference>
<name>A0A438EJK8_VITVI</name>
<protein>
    <submittedName>
        <fullName evidence="5">DEAD-box ATP-dependent RNA helicase 10</fullName>
    </submittedName>
</protein>
<accession>A0A438EJK8</accession>
<dbReference type="Proteomes" id="UP000288805">
    <property type="component" value="Unassembled WGS sequence"/>
</dbReference>
<keyword evidence="3 5" id="KW-0347">Helicase</keyword>
<dbReference type="PANTHER" id="PTHR47959:SF24">
    <property type="entry name" value="ATP-DEPENDENT RNA HELICASE"/>
    <property type="match status" value="1"/>
</dbReference>
<dbReference type="InterPro" id="IPR050079">
    <property type="entry name" value="DEAD_box_RNA_helicase"/>
</dbReference>